<gene>
    <name evidence="2" type="ORF">CFOL_v3_22054</name>
</gene>
<dbReference type="InParanoid" id="A0A1Q3CEP1"/>
<dbReference type="OrthoDB" id="10055717at2759"/>
<comment type="caution">
    <text evidence="2">The sequence shown here is derived from an EMBL/GenBank/DDBJ whole genome shotgun (WGS) entry which is preliminary data.</text>
</comment>
<accession>A0A1Q3CEP1</accession>
<dbReference type="PANTHER" id="PTHR33064:SF37">
    <property type="entry name" value="RIBONUCLEASE H"/>
    <property type="match status" value="1"/>
</dbReference>
<dbReference type="Pfam" id="PF17919">
    <property type="entry name" value="RT_RNaseH_2"/>
    <property type="match status" value="1"/>
</dbReference>
<protein>
    <recommendedName>
        <fullName evidence="1">Reverse transcriptase/retrotransposon-derived protein RNase H-like domain-containing protein</fullName>
    </recommendedName>
</protein>
<dbReference type="EMBL" id="BDDD01001830">
    <property type="protein sequence ID" value="GAV78588.1"/>
    <property type="molecule type" value="Genomic_DNA"/>
</dbReference>
<keyword evidence="3" id="KW-1185">Reference proteome</keyword>
<dbReference type="InterPro" id="IPR043502">
    <property type="entry name" value="DNA/RNA_pol_sf"/>
</dbReference>
<dbReference type="PANTHER" id="PTHR33064">
    <property type="entry name" value="POL PROTEIN"/>
    <property type="match status" value="1"/>
</dbReference>
<dbReference type="Gene3D" id="3.10.20.370">
    <property type="match status" value="1"/>
</dbReference>
<evidence type="ECO:0000313" key="2">
    <source>
        <dbReference type="EMBL" id="GAV78588.1"/>
    </source>
</evidence>
<evidence type="ECO:0000313" key="3">
    <source>
        <dbReference type="Proteomes" id="UP000187406"/>
    </source>
</evidence>
<name>A0A1Q3CEP1_CEPFO</name>
<dbReference type="FunFam" id="3.10.20.370:FF:000001">
    <property type="entry name" value="Retrovirus-related Pol polyprotein from transposon 17.6-like protein"/>
    <property type="match status" value="1"/>
</dbReference>
<feature type="domain" description="Reverse transcriptase/retrotransposon-derived protein RNase H-like" evidence="1">
    <location>
        <begin position="8"/>
        <end position="106"/>
    </location>
</feature>
<proteinExistence type="predicted"/>
<evidence type="ECO:0000259" key="1">
    <source>
        <dbReference type="Pfam" id="PF17919"/>
    </source>
</evidence>
<dbReference type="AlphaFoldDB" id="A0A1Q3CEP1"/>
<sequence length="132" mass="15066">LRNNPPPWTNIHTQLIKQIKIYAKEIPCLHLPTPEAQKIVETDASNLGYGGILKQKMNDKEQLIQYTSGTWNNAQRNYATVKKEILAIVLCIQKFQSDLINQKFLVRVDCAAADFILNKDVKNLASKQIFAR</sequence>
<reference evidence="3" key="1">
    <citation type="submission" date="2016-04" db="EMBL/GenBank/DDBJ databases">
        <title>Cephalotus genome sequencing.</title>
        <authorList>
            <person name="Fukushima K."/>
            <person name="Hasebe M."/>
            <person name="Fang X."/>
        </authorList>
    </citation>
    <scope>NUCLEOTIDE SEQUENCE [LARGE SCALE GENOMIC DNA]</scope>
    <source>
        <strain evidence="3">cv. St1</strain>
    </source>
</reference>
<dbReference type="InterPro" id="IPR051320">
    <property type="entry name" value="Viral_Replic_Matur_Polypro"/>
</dbReference>
<dbReference type="Proteomes" id="UP000187406">
    <property type="component" value="Unassembled WGS sequence"/>
</dbReference>
<organism evidence="2 3">
    <name type="scientific">Cephalotus follicularis</name>
    <name type="common">Albany pitcher plant</name>
    <dbReference type="NCBI Taxonomy" id="3775"/>
    <lineage>
        <taxon>Eukaryota</taxon>
        <taxon>Viridiplantae</taxon>
        <taxon>Streptophyta</taxon>
        <taxon>Embryophyta</taxon>
        <taxon>Tracheophyta</taxon>
        <taxon>Spermatophyta</taxon>
        <taxon>Magnoliopsida</taxon>
        <taxon>eudicotyledons</taxon>
        <taxon>Gunneridae</taxon>
        <taxon>Pentapetalae</taxon>
        <taxon>rosids</taxon>
        <taxon>fabids</taxon>
        <taxon>Oxalidales</taxon>
        <taxon>Cephalotaceae</taxon>
        <taxon>Cephalotus</taxon>
    </lineage>
</organism>
<feature type="non-terminal residue" evidence="2">
    <location>
        <position position="1"/>
    </location>
</feature>
<dbReference type="InterPro" id="IPR041577">
    <property type="entry name" value="RT_RNaseH_2"/>
</dbReference>
<dbReference type="SUPFAM" id="SSF56672">
    <property type="entry name" value="DNA/RNA polymerases"/>
    <property type="match status" value="1"/>
</dbReference>